<feature type="domain" description="Inositolphosphotransferase Aur1/Ipt1" evidence="6">
    <location>
        <begin position="166"/>
        <end position="350"/>
    </location>
</feature>
<dbReference type="PANTHER" id="PTHR31310:SF10">
    <property type="entry name" value="INOSITOLPHOSPHOTRANSFERASE AUR1_IPT1 DOMAIN-CONTAINING PROTEIN"/>
    <property type="match status" value="1"/>
</dbReference>
<dbReference type="OrthoDB" id="2566866at2759"/>
<accession>A0A9W9FXZ1</accession>
<dbReference type="PANTHER" id="PTHR31310">
    <property type="match status" value="1"/>
</dbReference>
<feature type="transmembrane region" description="Helical" evidence="5">
    <location>
        <begin position="342"/>
        <end position="366"/>
    </location>
</feature>
<feature type="transmembrane region" description="Helical" evidence="5">
    <location>
        <begin position="19"/>
        <end position="35"/>
    </location>
</feature>
<keyword evidence="8" id="KW-1185">Reference proteome</keyword>
<dbReference type="InterPro" id="IPR026841">
    <property type="entry name" value="Aur1/Ipt1"/>
</dbReference>
<dbReference type="GO" id="GO:0016020">
    <property type="term" value="C:membrane"/>
    <property type="evidence" value="ECO:0007669"/>
    <property type="project" value="UniProtKB-SubCell"/>
</dbReference>
<dbReference type="AlphaFoldDB" id="A0A9W9FXZ1"/>
<evidence type="ECO:0000256" key="3">
    <source>
        <dbReference type="ARBA" id="ARBA00022989"/>
    </source>
</evidence>
<comment type="caution">
    <text evidence="7">The sequence shown here is derived from an EMBL/GenBank/DDBJ whole genome shotgun (WGS) entry which is preliminary data.</text>
</comment>
<keyword evidence="3 5" id="KW-1133">Transmembrane helix</keyword>
<evidence type="ECO:0000259" key="6">
    <source>
        <dbReference type="Pfam" id="PF14378"/>
    </source>
</evidence>
<keyword evidence="2 5" id="KW-0812">Transmembrane</keyword>
<dbReference type="Proteomes" id="UP001149165">
    <property type="component" value="Unassembled WGS sequence"/>
</dbReference>
<keyword evidence="4 5" id="KW-0472">Membrane</keyword>
<evidence type="ECO:0000256" key="1">
    <source>
        <dbReference type="ARBA" id="ARBA00004141"/>
    </source>
</evidence>
<evidence type="ECO:0000256" key="4">
    <source>
        <dbReference type="ARBA" id="ARBA00023136"/>
    </source>
</evidence>
<proteinExistence type="predicted"/>
<name>A0A9W9FXZ1_9EURO</name>
<dbReference type="InterPro" id="IPR052185">
    <property type="entry name" value="IPC_Synthase-Related"/>
</dbReference>
<comment type="subcellular location">
    <subcellularLocation>
        <location evidence="1">Membrane</location>
        <topology evidence="1">Multi-pass membrane protein</topology>
    </subcellularLocation>
</comment>
<dbReference type="Pfam" id="PF14378">
    <property type="entry name" value="PAP2_3"/>
    <property type="match status" value="1"/>
</dbReference>
<evidence type="ECO:0000313" key="8">
    <source>
        <dbReference type="Proteomes" id="UP001149165"/>
    </source>
</evidence>
<feature type="transmembrane region" description="Helical" evidence="5">
    <location>
        <begin position="101"/>
        <end position="123"/>
    </location>
</feature>
<dbReference type="CDD" id="cd03386">
    <property type="entry name" value="PAP2_Aur1_like"/>
    <property type="match status" value="1"/>
</dbReference>
<gene>
    <name evidence="7" type="ORF">N7456_004710</name>
</gene>
<evidence type="ECO:0000256" key="2">
    <source>
        <dbReference type="ARBA" id="ARBA00022692"/>
    </source>
</evidence>
<reference evidence="7" key="2">
    <citation type="journal article" date="2023" name="IMA Fungus">
        <title>Comparative genomic study of the Penicillium genus elucidates a diverse pangenome and 15 lateral gene transfer events.</title>
        <authorList>
            <person name="Petersen C."/>
            <person name="Sorensen T."/>
            <person name="Nielsen M.R."/>
            <person name="Sondergaard T.E."/>
            <person name="Sorensen J.L."/>
            <person name="Fitzpatrick D.A."/>
            <person name="Frisvad J.C."/>
            <person name="Nielsen K.L."/>
        </authorList>
    </citation>
    <scope>NUCLEOTIDE SEQUENCE</scope>
    <source>
        <strain evidence="7">IBT 30069</strain>
    </source>
</reference>
<feature type="transmembrane region" description="Helical" evidence="5">
    <location>
        <begin position="225"/>
        <end position="242"/>
    </location>
</feature>
<feature type="transmembrane region" description="Helical" evidence="5">
    <location>
        <begin position="183"/>
        <end position="204"/>
    </location>
</feature>
<feature type="transmembrane region" description="Helical" evidence="5">
    <location>
        <begin position="311"/>
        <end position="336"/>
    </location>
</feature>
<evidence type="ECO:0000313" key="7">
    <source>
        <dbReference type="EMBL" id="KAJ5108035.1"/>
    </source>
</evidence>
<organism evidence="7 8">
    <name type="scientific">Penicillium angulare</name>
    <dbReference type="NCBI Taxonomy" id="116970"/>
    <lineage>
        <taxon>Eukaryota</taxon>
        <taxon>Fungi</taxon>
        <taxon>Dikarya</taxon>
        <taxon>Ascomycota</taxon>
        <taxon>Pezizomycotina</taxon>
        <taxon>Eurotiomycetes</taxon>
        <taxon>Eurotiomycetidae</taxon>
        <taxon>Eurotiales</taxon>
        <taxon>Aspergillaceae</taxon>
        <taxon>Penicillium</taxon>
    </lineage>
</organism>
<dbReference type="EMBL" id="JAPQKH010000003">
    <property type="protein sequence ID" value="KAJ5108035.1"/>
    <property type="molecule type" value="Genomic_DNA"/>
</dbReference>
<evidence type="ECO:0000256" key="5">
    <source>
        <dbReference type="SAM" id="Phobius"/>
    </source>
</evidence>
<reference evidence="7" key="1">
    <citation type="submission" date="2022-11" db="EMBL/GenBank/DDBJ databases">
        <authorList>
            <person name="Petersen C."/>
        </authorList>
    </citation>
    <scope>NUCLEOTIDE SEQUENCE</scope>
    <source>
        <strain evidence="7">IBT 30069</strain>
    </source>
</reference>
<protein>
    <recommendedName>
        <fullName evidence="6">Inositolphosphotransferase Aur1/Ipt1 domain-containing protein</fullName>
    </recommendedName>
</protein>
<sequence>MSSAPTPDLGKPQFASHSWLEPIVVVSIMFGSLYFNRRKNFSIFGDKGYDNADRSSRGYFDMDQDDSRAGSPNPLKIERFCGIPIKTPDSSRWAHNIHSRILYKFPFLVEMFYWALNFLFYSITKATAQWLVPADVGVVAVAQQHGEDVLWLEHQSAFRWMFPLMESDYQSFFMNYHPGIMTFFNRIYSLVHIPGTVLFLSWYYHEAPNSNIFAIARRTMTLGNFFAFAAFCVYPCMPPRLLPESYNFFDTVRQEHAESVWVGSKSVNQFAAMPSLHFTYAFVISSTFLYHSELLRRLRGKPTRKSTITQITFATLAVLYSCLVLSVIVATANHYWLDAVMAMISVTVCFMINRVFLLLLPAEYFVCWALRLAKPLSNVGGNKNDDKGSLSPRYRTVPGYDV</sequence>
<feature type="transmembrane region" description="Helical" evidence="5">
    <location>
        <begin position="270"/>
        <end position="290"/>
    </location>
</feature>